<gene>
    <name evidence="1" type="ORF">RBWH47_00652</name>
</gene>
<dbReference type="PATRIC" id="fig|991778.3.peg.2968"/>
<dbReference type="AlphaFoldDB" id="F2ASV2"/>
<proteinExistence type="predicted"/>
<comment type="caution">
    <text evidence="1">The sequence shown here is derived from an EMBL/GenBank/DDBJ whole genome shotgun (WGS) entry which is preliminary data.</text>
</comment>
<reference evidence="1 2" key="1">
    <citation type="journal article" date="2013" name="Mar. Genomics">
        <title>Expression of sulfatases in Rhodopirellula baltica and the diversity of sulfatases in the genus Rhodopirellula.</title>
        <authorList>
            <person name="Wegner C.E."/>
            <person name="Richter-Heitmann T."/>
            <person name="Klindworth A."/>
            <person name="Klockow C."/>
            <person name="Richter M."/>
            <person name="Achstetter T."/>
            <person name="Glockner F.O."/>
            <person name="Harder J."/>
        </authorList>
    </citation>
    <scope>NUCLEOTIDE SEQUENCE [LARGE SCALE GENOMIC DNA]</scope>
    <source>
        <strain evidence="1 2">WH47</strain>
    </source>
</reference>
<organism evidence="1 2">
    <name type="scientific">Rhodopirellula baltica WH47</name>
    <dbReference type="NCBI Taxonomy" id="991778"/>
    <lineage>
        <taxon>Bacteria</taxon>
        <taxon>Pseudomonadati</taxon>
        <taxon>Planctomycetota</taxon>
        <taxon>Planctomycetia</taxon>
        <taxon>Pirellulales</taxon>
        <taxon>Pirellulaceae</taxon>
        <taxon>Rhodopirellula</taxon>
    </lineage>
</organism>
<name>F2ASV2_RHOBT</name>
<evidence type="ECO:0000313" key="1">
    <source>
        <dbReference type="EMBL" id="EGF27246.1"/>
    </source>
</evidence>
<accession>F2ASV2</accession>
<dbReference type="EMBL" id="AFAR01000154">
    <property type="protein sequence ID" value="EGF27246.1"/>
    <property type="molecule type" value="Genomic_DNA"/>
</dbReference>
<sequence length="281" mass="30365">MDELTVAQPVLLDGGVDPNDPQLAEFTFTDATVAECECARTEQGFFDGTRQIPAATAKTFGSFKKTLLRLPASGTFGRTHRIEFLNAVVIFRVVLIQAPAERKGQRDRSISEVPPNQVAVGFRCGKRSVSQVESVAVAVQSCVNGWFHALSNCGGSTQVTTTFFAQTLGQVAGTALTVHRLAFGRQTEPFLGPFVRFDFGSHEGINTGWMVIFEKRSGGAYRIVVKAARATARFLLGWQFAVSLTGPCFGEGVQASTRNRLFGQRSAGATESLHKSGNQQP</sequence>
<protein>
    <submittedName>
        <fullName evidence="1">Uncharacterized protein</fullName>
    </submittedName>
</protein>
<dbReference type="Proteomes" id="UP000006222">
    <property type="component" value="Unassembled WGS sequence"/>
</dbReference>
<evidence type="ECO:0000313" key="2">
    <source>
        <dbReference type="Proteomes" id="UP000006222"/>
    </source>
</evidence>